<feature type="domain" description="Zinc finger Ogr/Delta-type" evidence="1">
    <location>
        <begin position="9"/>
        <end position="54"/>
    </location>
</feature>
<evidence type="ECO:0000313" key="2">
    <source>
        <dbReference type="EMBL" id="MDP8173668.1"/>
    </source>
</evidence>
<accession>A0AAJ6NBB2</accession>
<proteinExistence type="predicted"/>
<dbReference type="Proteomes" id="UP001236239">
    <property type="component" value="Unassembled WGS sequence"/>
</dbReference>
<dbReference type="InterPro" id="IPR007684">
    <property type="entry name" value="Znf_Ogr/Delta"/>
</dbReference>
<evidence type="ECO:0000259" key="1">
    <source>
        <dbReference type="Pfam" id="PF04606"/>
    </source>
</evidence>
<organism evidence="2 3">
    <name type="scientific">Phocoenobacter skyensis</name>
    <dbReference type="NCBI Taxonomy" id="97481"/>
    <lineage>
        <taxon>Bacteria</taxon>
        <taxon>Pseudomonadati</taxon>
        <taxon>Pseudomonadota</taxon>
        <taxon>Gammaproteobacteria</taxon>
        <taxon>Pasteurellales</taxon>
        <taxon>Pasteurellaceae</taxon>
        <taxon>Phocoenobacter</taxon>
    </lineage>
</organism>
<name>A0AAJ6NBB2_9PAST</name>
<reference evidence="2" key="1">
    <citation type="journal article" date="2023" name="Front. Microbiol.">
        <title>Phylogeography and host specificity of Pasteurellaceae pathogenic to sea-farmed fish in the north-east Atlantic.</title>
        <authorList>
            <person name="Gulla S."/>
            <person name="Colquhoun D.J."/>
            <person name="Olsen A.B."/>
            <person name="Spilsberg B."/>
            <person name="Lagesen K."/>
            <person name="Aakesson C.P."/>
            <person name="Strom S."/>
            <person name="Manji F."/>
            <person name="Birkbeck T.H."/>
            <person name="Nilsen H.K."/>
        </authorList>
    </citation>
    <scope>NUCLEOTIDE SEQUENCE</scope>
    <source>
        <strain evidence="2">TW16_20</strain>
    </source>
</reference>
<dbReference type="AlphaFoldDB" id="A0AAJ6NBB2"/>
<comment type="caution">
    <text evidence="2">The sequence shown here is derived from an EMBL/GenBank/DDBJ whole genome shotgun (WGS) entry which is preliminary data.</text>
</comment>
<gene>
    <name evidence="2" type="ORF">QJU93_09905</name>
</gene>
<dbReference type="Pfam" id="PF04606">
    <property type="entry name" value="Ogr_Delta"/>
    <property type="match status" value="1"/>
</dbReference>
<evidence type="ECO:0000313" key="3">
    <source>
        <dbReference type="Proteomes" id="UP001236239"/>
    </source>
</evidence>
<sequence length="85" mass="9865">MARTLKRICPECNSKATVGKTLRVQQGLDNLYCYCSNKDCSHIWVEIVEFSHTVKHSKLTGNRWENFIKSLLPEQKKQLKLALED</sequence>
<dbReference type="RefSeq" id="WP_306384680.1">
    <property type="nucleotide sequence ID" value="NZ_JASAYN010000001.1"/>
</dbReference>
<dbReference type="EMBL" id="JASAYQ010000021">
    <property type="protein sequence ID" value="MDP8173668.1"/>
    <property type="molecule type" value="Genomic_DNA"/>
</dbReference>
<protein>
    <submittedName>
        <fullName evidence="2">Ogr/Delta-like zinc finger family protein</fullName>
    </submittedName>
</protein>